<dbReference type="AlphaFoldDB" id="A0A9X1V5M4"/>
<protein>
    <submittedName>
        <fullName evidence="1">Uncharacterized protein</fullName>
    </submittedName>
</protein>
<accession>A0A9X1V5M4</accession>
<name>A0A9X1V5M4_9BACL</name>
<dbReference type="EMBL" id="JALBUF010000001">
    <property type="protein sequence ID" value="MCI0181956.1"/>
    <property type="molecule type" value="Genomic_DNA"/>
</dbReference>
<reference evidence="1" key="1">
    <citation type="submission" date="2022-03" db="EMBL/GenBank/DDBJ databases">
        <title>Draft Genome Sequence of Firmicute Strain S0AB, a Heterotrophic Iron/Sulfur-Oxidizing Extreme Acidophile.</title>
        <authorList>
            <person name="Vergara E."/>
            <person name="Pakostova E."/>
            <person name="Johnson D.B."/>
            <person name="Holmes D.S."/>
        </authorList>
    </citation>
    <scope>NUCLEOTIDE SEQUENCE</scope>
    <source>
        <strain evidence="1">S0AB</strain>
    </source>
</reference>
<proteinExistence type="predicted"/>
<keyword evidence="2" id="KW-1185">Reference proteome</keyword>
<organism evidence="1 2">
    <name type="scientific">Sulfoacidibacillus ferrooxidans</name>
    <dbReference type="NCBI Taxonomy" id="2005001"/>
    <lineage>
        <taxon>Bacteria</taxon>
        <taxon>Bacillati</taxon>
        <taxon>Bacillota</taxon>
        <taxon>Bacilli</taxon>
        <taxon>Bacillales</taxon>
        <taxon>Alicyclobacillaceae</taxon>
        <taxon>Sulfoacidibacillus</taxon>
    </lineage>
</organism>
<dbReference type="Proteomes" id="UP001139263">
    <property type="component" value="Unassembled WGS sequence"/>
</dbReference>
<gene>
    <name evidence="1" type="ORF">MM817_00206</name>
</gene>
<sequence length="78" mass="8380">MNQDIDEFTHSGRKAIRETSEMIGDAFETAARTTSSVVTGVTQTAKHVASAVTDGVAKTTNDTLRSLRSTSKHDTDHS</sequence>
<comment type="caution">
    <text evidence="1">The sequence shown here is derived from an EMBL/GenBank/DDBJ whole genome shotgun (WGS) entry which is preliminary data.</text>
</comment>
<evidence type="ECO:0000313" key="2">
    <source>
        <dbReference type="Proteomes" id="UP001139263"/>
    </source>
</evidence>
<evidence type="ECO:0000313" key="1">
    <source>
        <dbReference type="EMBL" id="MCI0181956.1"/>
    </source>
</evidence>
<dbReference type="RefSeq" id="WP_241711580.1">
    <property type="nucleotide sequence ID" value="NZ_JALBUF010000001.1"/>
</dbReference>